<dbReference type="PROSITE" id="PS01330">
    <property type="entry name" value="PABS_1"/>
    <property type="match status" value="1"/>
</dbReference>
<gene>
    <name evidence="9" type="ORF">COS25_02765</name>
</gene>
<evidence type="ECO:0000256" key="4">
    <source>
        <dbReference type="NCBIfam" id="TIGR00417"/>
    </source>
</evidence>
<evidence type="ECO:0000256" key="1">
    <source>
        <dbReference type="ARBA" id="ARBA00007867"/>
    </source>
</evidence>
<dbReference type="InterPro" id="IPR029063">
    <property type="entry name" value="SAM-dependent_MTases_sf"/>
</dbReference>
<dbReference type="NCBIfam" id="TIGR00417">
    <property type="entry name" value="speE"/>
    <property type="match status" value="1"/>
</dbReference>
<dbReference type="GO" id="GO:0008295">
    <property type="term" value="P:spermidine biosynthetic process"/>
    <property type="evidence" value="ECO:0007669"/>
    <property type="project" value="UniProtKB-UniRule"/>
</dbReference>
<dbReference type="InterPro" id="IPR030373">
    <property type="entry name" value="PABS_CS"/>
</dbReference>
<dbReference type="EC" id="2.5.1.16" evidence="4 7"/>
<comment type="catalytic activity">
    <reaction evidence="7">
        <text>S-adenosyl 3-(methylsulfanyl)propylamine + putrescine = S-methyl-5'-thioadenosine + spermidine + H(+)</text>
        <dbReference type="Rhea" id="RHEA:12721"/>
        <dbReference type="ChEBI" id="CHEBI:15378"/>
        <dbReference type="ChEBI" id="CHEBI:17509"/>
        <dbReference type="ChEBI" id="CHEBI:57443"/>
        <dbReference type="ChEBI" id="CHEBI:57834"/>
        <dbReference type="ChEBI" id="CHEBI:326268"/>
        <dbReference type="EC" id="2.5.1.16"/>
    </reaction>
</comment>
<dbReference type="SUPFAM" id="SSF53335">
    <property type="entry name" value="S-adenosyl-L-methionine-dependent methyltransferases"/>
    <property type="match status" value="1"/>
</dbReference>
<dbReference type="Pfam" id="PF17284">
    <property type="entry name" value="Spermine_synt_N"/>
    <property type="match status" value="1"/>
</dbReference>
<dbReference type="Gene3D" id="2.30.140.10">
    <property type="entry name" value="Spermidine synthase, tetramerisation domain"/>
    <property type="match status" value="1"/>
</dbReference>
<evidence type="ECO:0000256" key="3">
    <source>
        <dbReference type="ARBA" id="ARBA00023115"/>
    </source>
</evidence>
<organism evidence="9 10">
    <name type="scientific">Candidatus Nealsonbacteria bacterium CG02_land_8_20_14_3_00_37_10</name>
    <dbReference type="NCBI Taxonomy" id="1974699"/>
    <lineage>
        <taxon>Bacteria</taxon>
        <taxon>Candidatus Nealsoniibacteriota</taxon>
    </lineage>
</organism>
<feature type="active site" description="Proton acceptor" evidence="5">
    <location>
        <position position="166"/>
    </location>
</feature>
<evidence type="ECO:0000313" key="10">
    <source>
        <dbReference type="Proteomes" id="UP000230864"/>
    </source>
</evidence>
<comment type="caution">
    <text evidence="9">The sequence shown here is derived from an EMBL/GenBank/DDBJ whole genome shotgun (WGS) entry which is preliminary data.</text>
</comment>
<dbReference type="GO" id="GO:0004766">
    <property type="term" value="F:spermidine synthase activity"/>
    <property type="evidence" value="ECO:0007669"/>
    <property type="project" value="UniProtKB-UniRule"/>
</dbReference>
<dbReference type="InterPro" id="IPR001045">
    <property type="entry name" value="Spermi_synthase"/>
</dbReference>
<dbReference type="EMBL" id="PETZ01000063">
    <property type="protein sequence ID" value="PIV44897.1"/>
    <property type="molecule type" value="Genomic_DNA"/>
</dbReference>
<dbReference type="PANTHER" id="PTHR11558:SF11">
    <property type="entry name" value="SPERMIDINE SYNTHASE"/>
    <property type="match status" value="1"/>
</dbReference>
<dbReference type="AlphaFoldDB" id="A0A2M7D8Y6"/>
<dbReference type="InterPro" id="IPR030374">
    <property type="entry name" value="PABS"/>
</dbReference>
<dbReference type="InterPro" id="IPR037163">
    <property type="entry name" value="Spermidine_synt_N_sf"/>
</dbReference>
<proteinExistence type="inferred from homology"/>
<dbReference type="Gene3D" id="3.40.50.150">
    <property type="entry name" value="Vaccinia Virus protein VP39"/>
    <property type="match status" value="1"/>
</dbReference>
<feature type="domain" description="PABS" evidence="8">
    <location>
        <begin position="9"/>
        <end position="237"/>
    </location>
</feature>
<dbReference type="HAMAP" id="MF_00198">
    <property type="entry name" value="Spermidine_synth"/>
    <property type="match status" value="1"/>
</dbReference>
<dbReference type="PROSITE" id="PS51006">
    <property type="entry name" value="PABS_2"/>
    <property type="match status" value="1"/>
</dbReference>
<dbReference type="NCBIfam" id="NF002010">
    <property type="entry name" value="PRK00811.1"/>
    <property type="match status" value="1"/>
</dbReference>
<evidence type="ECO:0000259" key="8">
    <source>
        <dbReference type="PROSITE" id="PS51006"/>
    </source>
</evidence>
<dbReference type="CDD" id="cd02440">
    <property type="entry name" value="AdoMet_MTases"/>
    <property type="match status" value="1"/>
</dbReference>
<evidence type="ECO:0000256" key="5">
    <source>
        <dbReference type="PROSITE-ProRule" id="PRU00354"/>
    </source>
</evidence>
<keyword evidence="3 5" id="KW-0620">Polyamine biosynthesis</keyword>
<reference evidence="10" key="1">
    <citation type="submission" date="2017-09" db="EMBL/GenBank/DDBJ databases">
        <title>Depth-based differentiation of microbial function through sediment-hosted aquifers and enrichment of novel symbionts in the deep terrestrial subsurface.</title>
        <authorList>
            <person name="Probst A.J."/>
            <person name="Ladd B."/>
            <person name="Jarett J.K."/>
            <person name="Geller-Mcgrath D.E."/>
            <person name="Sieber C.M.K."/>
            <person name="Emerson J.B."/>
            <person name="Anantharaman K."/>
            <person name="Thomas B.C."/>
            <person name="Malmstrom R."/>
            <person name="Stieglmeier M."/>
            <person name="Klingl A."/>
            <person name="Woyke T."/>
            <person name="Ryan C.M."/>
            <person name="Banfield J.F."/>
        </authorList>
    </citation>
    <scope>NUCLEOTIDE SEQUENCE [LARGE SCALE GENOMIC DNA]</scope>
</reference>
<dbReference type="InterPro" id="IPR035246">
    <property type="entry name" value="Spermidine_synt_N"/>
</dbReference>
<evidence type="ECO:0000256" key="7">
    <source>
        <dbReference type="RuleBase" id="RU003837"/>
    </source>
</evidence>
<keyword evidence="2 5" id="KW-0808">Transferase</keyword>
<keyword evidence="7" id="KW-0745">Spermidine biosynthesis</keyword>
<dbReference type="Proteomes" id="UP000230864">
    <property type="component" value="Unassembled WGS sequence"/>
</dbReference>
<comment type="similarity">
    <text evidence="1 6">Belongs to the spermidine/spermine synthase family.</text>
</comment>
<name>A0A2M7D8Y6_9BACT</name>
<protein>
    <recommendedName>
        <fullName evidence="4 7">Spermidine synthase</fullName>
        <ecNumber evidence="4 7">2.5.1.16</ecNumber>
    </recommendedName>
</protein>
<dbReference type="Pfam" id="PF01564">
    <property type="entry name" value="Spermine_synth"/>
    <property type="match status" value="1"/>
</dbReference>
<evidence type="ECO:0000313" key="9">
    <source>
        <dbReference type="EMBL" id="PIV44897.1"/>
    </source>
</evidence>
<evidence type="ECO:0000256" key="6">
    <source>
        <dbReference type="RuleBase" id="RU003836"/>
    </source>
</evidence>
<sequence length="237" mass="27068">MKNPITEKDKWFFEESVPYDVSGTKIGIKIKKKLYSGKSSFQKIELYDTYAYGRILVLDGIVQTSEKDEFIYHEMLCQTPMFLHENPRRVLIIGGGDGGALEEVLKHKIEKVWVAEIDAKVIEVSRKYLPSISKRAFKNKKSEITIGDGKEYINKYKDFFDVIILDLSDPGGPAKDLMSLDFYKKTKRALRKNGIISIQSGSFTCQPGLVSTIFSRIRKVFPYTEIRRAVVPCYQAG</sequence>
<dbReference type="GO" id="GO:0005829">
    <property type="term" value="C:cytosol"/>
    <property type="evidence" value="ECO:0007669"/>
    <property type="project" value="TreeGrafter"/>
</dbReference>
<evidence type="ECO:0000256" key="2">
    <source>
        <dbReference type="ARBA" id="ARBA00022679"/>
    </source>
</evidence>
<accession>A0A2M7D8Y6</accession>
<feature type="non-terminal residue" evidence="9">
    <location>
        <position position="237"/>
    </location>
</feature>
<dbReference type="PANTHER" id="PTHR11558">
    <property type="entry name" value="SPERMIDINE/SPERMINE SYNTHASE"/>
    <property type="match status" value="1"/>
</dbReference>